<organism evidence="1 2">
    <name type="scientific">Pseudomonas fluorescens</name>
    <dbReference type="NCBI Taxonomy" id="294"/>
    <lineage>
        <taxon>Bacteria</taxon>
        <taxon>Pseudomonadati</taxon>
        <taxon>Pseudomonadota</taxon>
        <taxon>Gammaproteobacteria</taxon>
        <taxon>Pseudomonadales</taxon>
        <taxon>Pseudomonadaceae</taxon>
        <taxon>Pseudomonas</taxon>
    </lineage>
</organism>
<evidence type="ECO:0000313" key="1">
    <source>
        <dbReference type="EMBL" id="VVN50909.1"/>
    </source>
</evidence>
<dbReference type="AlphaFoldDB" id="A0A5E6YDY5"/>
<proteinExistence type="predicted"/>
<accession>A0A5E6YDY5</accession>
<evidence type="ECO:0000313" key="2">
    <source>
        <dbReference type="Proteomes" id="UP000326437"/>
    </source>
</evidence>
<name>A0A5E6YDY5_PSEFL</name>
<gene>
    <name evidence="1" type="ORF">PS685_00433</name>
</gene>
<dbReference type="EMBL" id="CABVHO010000002">
    <property type="protein sequence ID" value="VVN50909.1"/>
    <property type="molecule type" value="Genomic_DNA"/>
</dbReference>
<sequence>MTCQSRKKRNSPSPHIIQLLFRNTNCLVRLRYYLMIVAYKHLPTDIRLAGAFLFAIGNIEGVRSLMAHASQPASHRTRQLHC</sequence>
<protein>
    <submittedName>
        <fullName evidence="1">Uncharacterized protein</fullName>
    </submittedName>
</protein>
<reference evidence="1 2" key="1">
    <citation type="submission" date="2019-09" db="EMBL/GenBank/DDBJ databases">
        <authorList>
            <person name="Chandra G."/>
            <person name="Truman W A."/>
        </authorList>
    </citation>
    <scope>NUCLEOTIDE SEQUENCE [LARGE SCALE GENOMIC DNA]</scope>
    <source>
        <strain evidence="1">PS685</strain>
    </source>
</reference>
<dbReference type="Proteomes" id="UP000326437">
    <property type="component" value="Unassembled WGS sequence"/>
</dbReference>